<dbReference type="GO" id="GO:0051117">
    <property type="term" value="F:ATPase binding"/>
    <property type="evidence" value="ECO:0007669"/>
    <property type="project" value="TreeGrafter"/>
</dbReference>
<dbReference type="GO" id="GO:0004176">
    <property type="term" value="F:ATP-dependent peptidase activity"/>
    <property type="evidence" value="ECO:0007669"/>
    <property type="project" value="InterPro"/>
</dbReference>
<evidence type="ECO:0000256" key="3">
    <source>
        <dbReference type="ARBA" id="ARBA00022670"/>
    </source>
</evidence>
<keyword evidence="2" id="KW-0963">Cytoplasm</keyword>
<evidence type="ECO:0000256" key="1">
    <source>
        <dbReference type="ARBA" id="ARBA00007039"/>
    </source>
</evidence>
<dbReference type="GO" id="GO:0004252">
    <property type="term" value="F:serine-type endopeptidase activity"/>
    <property type="evidence" value="ECO:0007669"/>
    <property type="project" value="InterPro"/>
</dbReference>
<proteinExistence type="inferred from homology"/>
<protein>
    <recommendedName>
        <fullName evidence="6">ATP-dependent Clp protease proteolytic subunit</fullName>
    </recommendedName>
</protein>
<dbReference type="InterPro" id="IPR029045">
    <property type="entry name" value="ClpP/crotonase-like_dom_sf"/>
</dbReference>
<dbReference type="NCBIfam" id="NF045542">
    <property type="entry name" value="Clp_rel_HeadMat"/>
    <property type="match status" value="1"/>
</dbReference>
<dbReference type="RefSeq" id="WP_055166927.1">
    <property type="nucleotide sequence ID" value="NZ_JADPAO010000009.1"/>
</dbReference>
<keyword evidence="3 7" id="KW-0645">Protease</keyword>
<dbReference type="PRINTS" id="PR00127">
    <property type="entry name" value="CLPPROTEASEP"/>
</dbReference>
<dbReference type="PANTHER" id="PTHR10381">
    <property type="entry name" value="ATP-DEPENDENT CLP PROTEASE PROTEOLYTIC SUBUNIT"/>
    <property type="match status" value="1"/>
</dbReference>
<evidence type="ECO:0000313" key="7">
    <source>
        <dbReference type="EMBL" id="MDB8017292.1"/>
    </source>
</evidence>
<comment type="caution">
    <text evidence="7">The sequence shown here is derived from an EMBL/GenBank/DDBJ whole genome shotgun (WGS) entry which is preliminary data.</text>
</comment>
<dbReference type="EMBL" id="JAQLYE010000006">
    <property type="protein sequence ID" value="MDB8017292.1"/>
    <property type="molecule type" value="Genomic_DNA"/>
</dbReference>
<dbReference type="GO" id="GO:0009368">
    <property type="term" value="C:endopeptidase Clp complex"/>
    <property type="evidence" value="ECO:0007669"/>
    <property type="project" value="TreeGrafter"/>
</dbReference>
<dbReference type="CDD" id="cd07016">
    <property type="entry name" value="S14_ClpP_1"/>
    <property type="match status" value="1"/>
</dbReference>
<dbReference type="Proteomes" id="UP001212823">
    <property type="component" value="Unassembled WGS sequence"/>
</dbReference>
<keyword evidence="4" id="KW-0378">Hydrolase</keyword>
<dbReference type="InterPro" id="IPR023562">
    <property type="entry name" value="ClpP/TepA"/>
</dbReference>
<evidence type="ECO:0000256" key="2">
    <source>
        <dbReference type="ARBA" id="ARBA00022490"/>
    </source>
</evidence>
<dbReference type="Gene3D" id="3.90.226.10">
    <property type="entry name" value="2-enoyl-CoA Hydratase, Chain A, domain 1"/>
    <property type="match status" value="1"/>
</dbReference>
<dbReference type="InterPro" id="IPR001907">
    <property type="entry name" value="ClpP"/>
</dbReference>
<evidence type="ECO:0000256" key="6">
    <source>
        <dbReference type="RuleBase" id="RU003567"/>
    </source>
</evidence>
<sequence>MPGAKKRFTACKDAAHATVEKFYEFKNATETSVDLYFYGDIVSDWWGAWQEEDQYPEAIKNFLTEANGKDLNIYINSGGGSVFAGIAIYNMLKRYAGKKTVYVDALAGSIASVIAFADSDMPTIPSNAYLMIHKPWAGCEGNATDMRKMADTLDAVESGIWSIYAEHLNEGVDIETIKELMEQETWLNGTQAAQYFRVKVGEENTIAAAVQDYTKLYCHNAPKDILKPGETAGQQDKADQEKRSQIVALTMAHMGQ</sequence>
<organism evidence="7 8">
    <name type="scientific">Agathobacter rectalis</name>
    <dbReference type="NCBI Taxonomy" id="39491"/>
    <lineage>
        <taxon>Bacteria</taxon>
        <taxon>Bacillati</taxon>
        <taxon>Bacillota</taxon>
        <taxon>Clostridia</taxon>
        <taxon>Lachnospirales</taxon>
        <taxon>Lachnospiraceae</taxon>
        <taxon>Agathobacter</taxon>
    </lineage>
</organism>
<evidence type="ECO:0000256" key="5">
    <source>
        <dbReference type="ARBA" id="ARBA00022825"/>
    </source>
</evidence>
<dbReference type="Pfam" id="PF00574">
    <property type="entry name" value="CLP_protease"/>
    <property type="match status" value="1"/>
</dbReference>
<reference evidence="7" key="1">
    <citation type="submission" date="2023-01" db="EMBL/GenBank/DDBJ databases">
        <title>Human gut microbiome strain richness.</title>
        <authorList>
            <person name="Chen-Liaw A."/>
        </authorList>
    </citation>
    <scope>NUCLEOTIDE SEQUENCE</scope>
    <source>
        <strain evidence="7">1001283st1_D2_1001283B150209_150212</strain>
    </source>
</reference>
<dbReference type="AlphaFoldDB" id="A0AAP3V987"/>
<comment type="similarity">
    <text evidence="1 6">Belongs to the peptidase S14 family.</text>
</comment>
<dbReference type="GO" id="GO:0006515">
    <property type="term" value="P:protein quality control for misfolded or incompletely synthesized proteins"/>
    <property type="evidence" value="ECO:0007669"/>
    <property type="project" value="TreeGrafter"/>
</dbReference>
<keyword evidence="5" id="KW-0720">Serine protease</keyword>
<dbReference type="PANTHER" id="PTHR10381:SF70">
    <property type="entry name" value="ATP-DEPENDENT CLP PROTEASE PROTEOLYTIC SUBUNIT"/>
    <property type="match status" value="1"/>
</dbReference>
<evidence type="ECO:0000313" key="8">
    <source>
        <dbReference type="Proteomes" id="UP001212823"/>
    </source>
</evidence>
<evidence type="ECO:0000256" key="4">
    <source>
        <dbReference type="ARBA" id="ARBA00022801"/>
    </source>
</evidence>
<gene>
    <name evidence="7" type="ORF">PNE45_04515</name>
</gene>
<name>A0AAP3V987_9FIRM</name>
<dbReference type="SUPFAM" id="SSF52096">
    <property type="entry name" value="ClpP/crotonase"/>
    <property type="match status" value="1"/>
</dbReference>
<accession>A0AAP3V987</accession>